<organism evidence="3 4">
    <name type="scientific">Luteibacter pinisoli</name>
    <dbReference type="NCBI Taxonomy" id="2589080"/>
    <lineage>
        <taxon>Bacteria</taxon>
        <taxon>Pseudomonadati</taxon>
        <taxon>Pseudomonadota</taxon>
        <taxon>Gammaproteobacteria</taxon>
        <taxon>Lysobacterales</taxon>
        <taxon>Rhodanobacteraceae</taxon>
        <taxon>Luteibacter</taxon>
    </lineage>
</organism>
<feature type="signal peptide" evidence="2">
    <location>
        <begin position="1"/>
        <end position="26"/>
    </location>
</feature>
<evidence type="ECO:0000313" key="3">
    <source>
        <dbReference type="EMBL" id="QDE38877.1"/>
    </source>
</evidence>
<dbReference type="KEGG" id="lpy:FIV34_06525"/>
<gene>
    <name evidence="3" type="ORF">FIV34_06525</name>
</gene>
<evidence type="ECO:0000313" key="4">
    <source>
        <dbReference type="Proteomes" id="UP000316093"/>
    </source>
</evidence>
<evidence type="ECO:0000256" key="2">
    <source>
        <dbReference type="SAM" id="SignalP"/>
    </source>
</evidence>
<feature type="transmembrane region" description="Helical" evidence="1">
    <location>
        <begin position="764"/>
        <end position="784"/>
    </location>
</feature>
<dbReference type="OrthoDB" id="179859at2"/>
<evidence type="ECO:0000256" key="1">
    <source>
        <dbReference type="SAM" id="Phobius"/>
    </source>
</evidence>
<dbReference type="AlphaFoldDB" id="A0A4Y5Z1E4"/>
<protein>
    <recommendedName>
        <fullName evidence="5">Tetratricopeptide repeat protein</fullName>
    </recommendedName>
</protein>
<name>A0A4Y5Z1E4_9GAMM</name>
<feature type="chain" id="PRO_5021485736" description="Tetratricopeptide repeat protein" evidence="2">
    <location>
        <begin position="27"/>
        <end position="793"/>
    </location>
</feature>
<keyword evidence="4" id="KW-1185">Reference proteome</keyword>
<evidence type="ECO:0008006" key="5">
    <source>
        <dbReference type="Google" id="ProtNLM"/>
    </source>
</evidence>
<keyword evidence="2" id="KW-0732">Signal</keyword>
<keyword evidence="1" id="KW-0472">Membrane</keyword>
<accession>A0A4Y5Z1E4</accession>
<reference evidence="3 4" key="1">
    <citation type="submission" date="2019-06" db="EMBL/GenBank/DDBJ databases">
        <title>A complete genome sequence for Luteibacter pinisoli MAH-14.</title>
        <authorList>
            <person name="Baltrus D.A."/>
        </authorList>
    </citation>
    <scope>NUCLEOTIDE SEQUENCE [LARGE SCALE GENOMIC DNA]</scope>
    <source>
        <strain evidence="3 4">MAH-14</strain>
    </source>
</reference>
<proteinExistence type="predicted"/>
<dbReference type="RefSeq" id="WP_139980822.1">
    <property type="nucleotide sequence ID" value="NZ_CP041046.1"/>
</dbReference>
<dbReference type="Proteomes" id="UP000316093">
    <property type="component" value="Chromosome"/>
</dbReference>
<dbReference type="EMBL" id="CP041046">
    <property type="protein sequence ID" value="QDE38877.1"/>
    <property type="molecule type" value="Genomic_DNA"/>
</dbReference>
<sequence length="793" mass="84386">MKPTMLKHNALAAGLVLATLGAVAWACGPEFPTQMLDDRATSLKAAPQNTFTFEVQHLLPAADAMDAAETPRYGDAPKRQDLPDDQQAKVASLMGSADGAAAYAAGDGLPDDVRQYVAGAVDYNRATASCPPAEQNEYGDATARPPCTTFDASALDAAQASFEKVLALPAEQAKARGAWAAYMLGEAHALRATKAAGSPAFGAERDAAARAFQQVRARVLAGASDAQGLGVASFGEEARLSLFAGKTPCTWSHFAHVDDCTRDIAPADLKHAIALYAAQAGHGSGNAVDSLEAIAAAVLSNDGQAASIIDGPVSQRLLVAYALARIEPQNYKGQPSPVLAPLVEAIMANGADKVASADRLASLAYESGRYDDAEKLVGKAEGPLAAWVRAKLALRKGDGNAATAAYAEAAKAFPAADDPKASLAPGSIHRLMGERGVLALSRGDYIDALTRFYEAARAVGGDGNTYDELSSTGMGYGNDAAYVAERVLTVEELKTFVDDHAKAYSPAPKASDAQASYAGTTIDDHLRYLLARRLMRAGRYDDAYAYLPAAGDERFGDVDLVAKAKAYARAVHEGDSAWSDITKAEARYQAAVIARENGMELLGYEQGPDYFDNGGLFQGGSGQSAVSLNGEYVTDGERQRFKGSAPTVGHRLHYRYVAADRAVSAADLLPPRSQAFAATLCQATHWMLEGPPDYDELRDGDLGHPLNDRQRRAQAYYARYVKEGPYVEWASDFGWSCEEPDFAAARVLKRAQQVRAVKHFVRHWLPLEIGVAVLAVAGLGWAVVRRRRRRIAP</sequence>
<keyword evidence="1" id="KW-0812">Transmembrane</keyword>
<keyword evidence="1" id="KW-1133">Transmembrane helix</keyword>